<dbReference type="GO" id="GO:0016874">
    <property type="term" value="F:ligase activity"/>
    <property type="evidence" value="ECO:0007669"/>
    <property type="project" value="UniProtKB-KW"/>
</dbReference>
<dbReference type="SUPFAM" id="SSF56059">
    <property type="entry name" value="Glutathione synthetase ATP-binding domain-like"/>
    <property type="match status" value="1"/>
</dbReference>
<evidence type="ECO:0000256" key="1">
    <source>
        <dbReference type="ARBA" id="ARBA00022598"/>
    </source>
</evidence>
<comment type="caution">
    <text evidence="6">The sequence shown here is derived from an EMBL/GenBank/DDBJ whole genome shotgun (WGS) entry which is preliminary data.</text>
</comment>
<dbReference type="AlphaFoldDB" id="A0A9D2C5W4"/>
<dbReference type="PANTHER" id="PTHR43585:SF2">
    <property type="entry name" value="ATP-GRASP ENZYME FSQD"/>
    <property type="match status" value="1"/>
</dbReference>
<evidence type="ECO:0000313" key="7">
    <source>
        <dbReference type="Proteomes" id="UP000824007"/>
    </source>
</evidence>
<sequence>MRKRAALIGAGEESLHTIKKAQEFGVFVTALDGNPEAAGLKAADEGLAVDISREKAVLEALRQDGGALLEGPDGGKAQSGPDFVITGPIGRYLTTAGAVNDAFHLRGISRQSAVWCTDKYLFHEKLHAAGLRDCYCELVSAFCGKEAEEARQIVDNLIKKAEEALPFPAILKPRYGSGSRGIFFLNGVDELRTALGEPDGGTAGEPEASGEDYVLEEAVSGEEYGVDAAMDGKKYCQILLRRKLLTPPPARQAVGYFSVTGQEEREARLISLVRDHLERVTAALELQDCLLHADLMISGERIFVIELSARPSGHHLHDLFTPMATGIDMAEAYIRSQCGLPYTYEPKETRRLLIRYFALPEGIVKAVPGKEELAFPEGVSLRAWDCELRPGDRLERVTTGHSVMGRGYFILEGETDEELEAAADGVLGRFAVEEDTGQKNDRLSVKK</sequence>
<evidence type="ECO:0000256" key="3">
    <source>
        <dbReference type="ARBA" id="ARBA00022840"/>
    </source>
</evidence>
<reference evidence="6" key="2">
    <citation type="submission" date="2021-04" db="EMBL/GenBank/DDBJ databases">
        <authorList>
            <person name="Gilroy R."/>
        </authorList>
    </citation>
    <scope>NUCLEOTIDE SEQUENCE</scope>
    <source>
        <strain evidence="6">ChiSxjej3B15-24422</strain>
    </source>
</reference>
<dbReference type="PROSITE" id="PS50975">
    <property type="entry name" value="ATP_GRASP"/>
    <property type="match status" value="1"/>
</dbReference>
<keyword evidence="2 4" id="KW-0547">Nucleotide-binding</keyword>
<dbReference type="Gene3D" id="3.30.470.20">
    <property type="entry name" value="ATP-grasp fold, B domain"/>
    <property type="match status" value="1"/>
</dbReference>
<evidence type="ECO:0000259" key="5">
    <source>
        <dbReference type="PROSITE" id="PS50975"/>
    </source>
</evidence>
<dbReference type="InterPro" id="IPR052032">
    <property type="entry name" value="ATP-dep_AA_Ligase"/>
</dbReference>
<dbReference type="InterPro" id="IPR011761">
    <property type="entry name" value="ATP-grasp"/>
</dbReference>
<dbReference type="GO" id="GO:0005524">
    <property type="term" value="F:ATP binding"/>
    <property type="evidence" value="ECO:0007669"/>
    <property type="project" value="UniProtKB-UniRule"/>
</dbReference>
<evidence type="ECO:0000256" key="2">
    <source>
        <dbReference type="ARBA" id="ARBA00022741"/>
    </source>
</evidence>
<gene>
    <name evidence="6" type="ORF">H9831_03740</name>
</gene>
<name>A0A9D2C5W4_9FIRM</name>
<dbReference type="GO" id="GO:0046872">
    <property type="term" value="F:metal ion binding"/>
    <property type="evidence" value="ECO:0007669"/>
    <property type="project" value="InterPro"/>
</dbReference>
<evidence type="ECO:0000313" key="6">
    <source>
        <dbReference type="EMBL" id="HIY59783.1"/>
    </source>
</evidence>
<organism evidence="6 7">
    <name type="scientific">Candidatus Eisenbergiella pullistercoris</name>
    <dbReference type="NCBI Taxonomy" id="2838555"/>
    <lineage>
        <taxon>Bacteria</taxon>
        <taxon>Bacillati</taxon>
        <taxon>Bacillota</taxon>
        <taxon>Clostridia</taxon>
        <taxon>Lachnospirales</taxon>
        <taxon>Lachnospiraceae</taxon>
        <taxon>Eisenbergiella</taxon>
    </lineage>
</organism>
<keyword evidence="3 4" id="KW-0067">ATP-binding</keyword>
<feature type="domain" description="ATP-grasp" evidence="5">
    <location>
        <begin position="128"/>
        <end position="338"/>
    </location>
</feature>
<accession>A0A9D2C5W4</accession>
<proteinExistence type="predicted"/>
<evidence type="ECO:0000256" key="4">
    <source>
        <dbReference type="PROSITE-ProRule" id="PRU00409"/>
    </source>
</evidence>
<dbReference type="Proteomes" id="UP000824007">
    <property type="component" value="Unassembled WGS sequence"/>
</dbReference>
<protein>
    <submittedName>
        <fullName evidence="6">ATP-grasp domain-containing protein</fullName>
    </submittedName>
</protein>
<dbReference type="Gene3D" id="3.40.50.20">
    <property type="match status" value="1"/>
</dbReference>
<dbReference type="EMBL" id="DXDD01000047">
    <property type="protein sequence ID" value="HIY59783.1"/>
    <property type="molecule type" value="Genomic_DNA"/>
</dbReference>
<dbReference type="Pfam" id="PF13535">
    <property type="entry name" value="ATP-grasp_4"/>
    <property type="match status" value="1"/>
</dbReference>
<keyword evidence="1" id="KW-0436">Ligase</keyword>
<dbReference type="PANTHER" id="PTHR43585">
    <property type="entry name" value="FUMIPYRROLE BIOSYNTHESIS PROTEIN C"/>
    <property type="match status" value="1"/>
</dbReference>
<reference evidence="6" key="1">
    <citation type="journal article" date="2021" name="PeerJ">
        <title>Extensive microbial diversity within the chicken gut microbiome revealed by metagenomics and culture.</title>
        <authorList>
            <person name="Gilroy R."/>
            <person name="Ravi A."/>
            <person name="Getino M."/>
            <person name="Pursley I."/>
            <person name="Horton D.L."/>
            <person name="Alikhan N.F."/>
            <person name="Baker D."/>
            <person name="Gharbi K."/>
            <person name="Hall N."/>
            <person name="Watson M."/>
            <person name="Adriaenssens E.M."/>
            <person name="Foster-Nyarko E."/>
            <person name="Jarju S."/>
            <person name="Secka A."/>
            <person name="Antonio M."/>
            <person name="Oren A."/>
            <person name="Chaudhuri R.R."/>
            <person name="La Ragione R."/>
            <person name="Hildebrand F."/>
            <person name="Pallen M.J."/>
        </authorList>
    </citation>
    <scope>NUCLEOTIDE SEQUENCE</scope>
    <source>
        <strain evidence="6">ChiSxjej3B15-24422</strain>
    </source>
</reference>